<feature type="region of interest" description="Disordered" evidence="1">
    <location>
        <begin position="31"/>
        <end position="131"/>
    </location>
</feature>
<feature type="region of interest" description="Disordered" evidence="1">
    <location>
        <begin position="314"/>
        <end position="345"/>
    </location>
</feature>
<name>A0AAI8Z4S5_9PEZI</name>
<organism evidence="2 3">
    <name type="scientific">Lecanosticta acicola</name>
    <dbReference type="NCBI Taxonomy" id="111012"/>
    <lineage>
        <taxon>Eukaryota</taxon>
        <taxon>Fungi</taxon>
        <taxon>Dikarya</taxon>
        <taxon>Ascomycota</taxon>
        <taxon>Pezizomycotina</taxon>
        <taxon>Dothideomycetes</taxon>
        <taxon>Dothideomycetidae</taxon>
        <taxon>Mycosphaerellales</taxon>
        <taxon>Mycosphaerellaceae</taxon>
        <taxon>Lecanosticta</taxon>
    </lineage>
</organism>
<feature type="region of interest" description="Disordered" evidence="1">
    <location>
        <begin position="372"/>
        <end position="407"/>
    </location>
</feature>
<feature type="region of interest" description="Disordered" evidence="1">
    <location>
        <begin position="421"/>
        <end position="644"/>
    </location>
</feature>
<dbReference type="AlphaFoldDB" id="A0AAI8Z4S5"/>
<feature type="compositionally biased region" description="Low complexity" evidence="1">
    <location>
        <begin position="314"/>
        <end position="323"/>
    </location>
</feature>
<protein>
    <submittedName>
        <fullName evidence="2">Uncharacterized protein</fullName>
    </submittedName>
</protein>
<feature type="compositionally biased region" description="Basic and acidic residues" evidence="1">
    <location>
        <begin position="38"/>
        <end position="52"/>
    </location>
</feature>
<comment type="caution">
    <text evidence="2">The sequence shown here is derived from an EMBL/GenBank/DDBJ whole genome shotgun (WGS) entry which is preliminary data.</text>
</comment>
<feature type="compositionally biased region" description="Basic residues" evidence="1">
    <location>
        <begin position="103"/>
        <end position="113"/>
    </location>
</feature>
<feature type="compositionally biased region" description="Polar residues" evidence="1">
    <location>
        <begin position="422"/>
        <end position="433"/>
    </location>
</feature>
<feature type="compositionally biased region" description="Low complexity" evidence="1">
    <location>
        <begin position="64"/>
        <end position="78"/>
    </location>
</feature>
<feature type="compositionally biased region" description="Basic and acidic residues" evidence="1">
    <location>
        <begin position="84"/>
        <end position="102"/>
    </location>
</feature>
<dbReference type="Proteomes" id="UP001296104">
    <property type="component" value="Unassembled WGS sequence"/>
</dbReference>
<feature type="compositionally biased region" description="Low complexity" evidence="1">
    <location>
        <begin position="519"/>
        <end position="535"/>
    </location>
</feature>
<feature type="compositionally biased region" description="Acidic residues" evidence="1">
    <location>
        <begin position="328"/>
        <end position="337"/>
    </location>
</feature>
<proteinExistence type="predicted"/>
<accession>A0AAI8Z4S5</accession>
<evidence type="ECO:0000256" key="1">
    <source>
        <dbReference type="SAM" id="MobiDB-lite"/>
    </source>
</evidence>
<feature type="compositionally biased region" description="Low complexity" evidence="1">
    <location>
        <begin position="555"/>
        <end position="569"/>
    </location>
</feature>
<feature type="compositionally biased region" description="Polar residues" evidence="1">
    <location>
        <begin position="446"/>
        <end position="467"/>
    </location>
</feature>
<dbReference type="EMBL" id="CAVMBE010000063">
    <property type="protein sequence ID" value="CAK4032418.1"/>
    <property type="molecule type" value="Genomic_DNA"/>
</dbReference>
<gene>
    <name evidence="2" type="ORF">LECACI_7A007576</name>
</gene>
<evidence type="ECO:0000313" key="2">
    <source>
        <dbReference type="EMBL" id="CAK4032418.1"/>
    </source>
</evidence>
<keyword evidence="3" id="KW-1185">Reference proteome</keyword>
<feature type="compositionally biased region" description="Polar residues" evidence="1">
    <location>
        <begin position="386"/>
        <end position="395"/>
    </location>
</feature>
<evidence type="ECO:0000313" key="3">
    <source>
        <dbReference type="Proteomes" id="UP001296104"/>
    </source>
</evidence>
<reference evidence="2" key="1">
    <citation type="submission" date="2023-11" db="EMBL/GenBank/DDBJ databases">
        <authorList>
            <person name="Alioto T."/>
            <person name="Alioto T."/>
            <person name="Gomez Garrido J."/>
        </authorList>
    </citation>
    <scope>NUCLEOTIDE SEQUENCE</scope>
</reference>
<sequence length="644" mass="69634">MAAAVATTNPQGLARWTPTLPTTLINMLNPFANPNDVPDDKQSHPQHNDPLLKRPIHSTIPIKSADAGPPSPSKSSASVMFEEPETRTNSEDDSREGSVDGRRRSKRNIRPKTRFSICHPPPESAVRSRLHRRPRSLLQLHNLSTNARPRPAFEVIPSANFSLSLTRAVTRVFKTKHGLCQNDVVVLRAEKYNSDEADNHQEQDVIGLICKGRKDEEKNVGGRPSIHMASGAVWDAMPMPNGAYEFSSTDKHGLALKVRWVPKKNKDGKIAIKRGKRRFNFSTISANTRRHPVIANLSGSGLDISDSYKIPEPAAAAPLSSPAKESVMEDAAEEEEDGSQRNETSDELREIITMTAIWVNFKEGWSPSVKYEERDTCSPAPPSRVGTGSTSVNTPPGSPAVFPADKRSSIKSIGSGIMRRTSVLSRSNRSSIVSVPEEDEPGNEVPSRSASVSKSTGRSRADSSSTVLVHRAASNRRKNNQQAIGGWRPDHLLTTQDPLQETSREDLSRDFSSTPPRKAASSLLAAAAAHAGFGANPETASGRNSDEEGSGSGSEGATRRTPTQAPPRQRSSRPPEEVTTTPIIKPVHKEASRTASETTNGSSSAVASPGGRAVPSRNQSGKTKKRRSLGLRRLLCGGGRHGDV</sequence>
<feature type="compositionally biased region" description="Polar residues" evidence="1">
    <location>
        <begin position="593"/>
        <end position="606"/>
    </location>
</feature>